<sequence length="405" mass="44599">MKVAIIGGGAAGFFAAISAKENHPNAEVVILEKSRKLLSKVKVSGGGRCNVTNGCTSIKELVKAYPRGNKALKKAFQVFNTQHTMDWFESRDVPLVIQEDGCVFPVSQNSQSIIDCFLEEVRRLGIQIEVGNAVKTIVPNENGIELTLNKGDLEPRQFDKVIVATGGSPKLQGLEWLADLGHKIETPVPSLFTFNMPKEAITKLMGIVVEQTKTSIQGTKLKSDGPLLITHWGMSGPSILKLSAFGARLLSECDYSFNVQVNWVNELNNALVVEKITEIVQAHPNKLLTNYRPYLLPERLWHYLLEKSELPANKKWTELGKKGLHKLVALLTNDIYAVKGKTTFKEEFVTCGGVSLESIQTKTMESKVCPNLYFAGEVMDIDGITGGYNFQAAWTTAFIAGQLLS</sequence>
<dbReference type="InterPro" id="IPR036188">
    <property type="entry name" value="FAD/NAD-bd_sf"/>
</dbReference>
<dbReference type="InterPro" id="IPR055178">
    <property type="entry name" value="RsdA/BaiN/AoA(So)-like_dom"/>
</dbReference>
<evidence type="ECO:0000256" key="1">
    <source>
        <dbReference type="ARBA" id="ARBA00001974"/>
    </source>
</evidence>
<dbReference type="NCBIfam" id="TIGR00275">
    <property type="entry name" value="aminoacetone oxidase family FAD-binding enzyme"/>
    <property type="match status" value="1"/>
</dbReference>
<dbReference type="InterPro" id="IPR023166">
    <property type="entry name" value="BaiN-like_dom_sf"/>
</dbReference>
<dbReference type="Pfam" id="PF03486">
    <property type="entry name" value="HI0933_like"/>
    <property type="match status" value="1"/>
</dbReference>
<dbReference type="AlphaFoldDB" id="A0A6S6T4X2"/>
<keyword evidence="3" id="KW-0274">FAD</keyword>
<keyword evidence="2" id="KW-0285">Flavoprotein</keyword>
<dbReference type="PRINTS" id="PR00368">
    <property type="entry name" value="FADPNR"/>
</dbReference>
<feature type="domain" description="RsdA/BaiN/AoA(So)-like insert" evidence="5">
    <location>
        <begin position="188"/>
        <end position="349"/>
    </location>
</feature>
<evidence type="ECO:0000259" key="5">
    <source>
        <dbReference type="Pfam" id="PF22780"/>
    </source>
</evidence>
<evidence type="ECO:0000313" key="6">
    <source>
        <dbReference type="EMBL" id="CAA6809986.1"/>
    </source>
</evidence>
<evidence type="ECO:0000256" key="2">
    <source>
        <dbReference type="ARBA" id="ARBA00022630"/>
    </source>
</evidence>
<feature type="domain" description="RsdA/BaiN/AoA(So)-like Rossmann fold-like" evidence="4">
    <location>
        <begin position="2"/>
        <end position="402"/>
    </location>
</feature>
<dbReference type="PANTHER" id="PTHR42887:SF2">
    <property type="entry name" value="OS12G0638800 PROTEIN"/>
    <property type="match status" value="1"/>
</dbReference>
<evidence type="ECO:0000259" key="4">
    <source>
        <dbReference type="Pfam" id="PF03486"/>
    </source>
</evidence>
<dbReference type="PRINTS" id="PR00411">
    <property type="entry name" value="PNDRDTASEI"/>
</dbReference>
<accession>A0A6S6T4X2</accession>
<dbReference type="Gene3D" id="1.10.8.260">
    <property type="entry name" value="HI0933 insert domain-like"/>
    <property type="match status" value="1"/>
</dbReference>
<comment type="cofactor">
    <cofactor evidence="1">
        <name>FAD</name>
        <dbReference type="ChEBI" id="CHEBI:57692"/>
    </cofactor>
</comment>
<dbReference type="EMBL" id="CACVAQ010000159">
    <property type="protein sequence ID" value="CAA6809986.1"/>
    <property type="molecule type" value="Genomic_DNA"/>
</dbReference>
<reference evidence="6" key="1">
    <citation type="submission" date="2020-01" db="EMBL/GenBank/DDBJ databases">
        <authorList>
            <person name="Meier V. D."/>
            <person name="Meier V D."/>
        </authorList>
    </citation>
    <scope>NUCLEOTIDE SEQUENCE</scope>
    <source>
        <strain evidence="6">HLG_WM_MAG_10</strain>
    </source>
</reference>
<dbReference type="InterPro" id="IPR004792">
    <property type="entry name" value="BaiN-like"/>
</dbReference>
<organism evidence="6">
    <name type="scientific">uncultured Aureispira sp</name>
    <dbReference type="NCBI Taxonomy" id="1331704"/>
    <lineage>
        <taxon>Bacteria</taxon>
        <taxon>Pseudomonadati</taxon>
        <taxon>Bacteroidota</taxon>
        <taxon>Saprospiria</taxon>
        <taxon>Saprospirales</taxon>
        <taxon>Saprospiraceae</taxon>
        <taxon>Aureispira</taxon>
        <taxon>environmental samples</taxon>
    </lineage>
</organism>
<dbReference type="Gene3D" id="3.50.50.60">
    <property type="entry name" value="FAD/NAD(P)-binding domain"/>
    <property type="match status" value="1"/>
</dbReference>
<dbReference type="Pfam" id="PF22780">
    <property type="entry name" value="HI0933_like_1st"/>
    <property type="match status" value="1"/>
</dbReference>
<protein>
    <submittedName>
        <fullName evidence="6">Flavoprotein</fullName>
    </submittedName>
</protein>
<dbReference type="Gene3D" id="2.40.30.10">
    <property type="entry name" value="Translation factors"/>
    <property type="match status" value="1"/>
</dbReference>
<name>A0A6S6T4X2_9BACT</name>
<proteinExistence type="predicted"/>
<evidence type="ECO:0000256" key="3">
    <source>
        <dbReference type="ARBA" id="ARBA00022827"/>
    </source>
</evidence>
<dbReference type="InterPro" id="IPR057661">
    <property type="entry name" value="RsdA/BaiN/AoA(So)_Rossmann"/>
</dbReference>
<dbReference type="PANTHER" id="PTHR42887">
    <property type="entry name" value="OS12G0638800 PROTEIN"/>
    <property type="match status" value="1"/>
</dbReference>
<dbReference type="SUPFAM" id="SSF160996">
    <property type="entry name" value="HI0933 insert domain-like"/>
    <property type="match status" value="1"/>
</dbReference>
<gene>
    <name evidence="6" type="ORF">HELGO_WM14036</name>
</gene>
<dbReference type="SUPFAM" id="SSF51905">
    <property type="entry name" value="FAD/NAD(P)-binding domain"/>
    <property type="match status" value="1"/>
</dbReference>